<evidence type="ECO:0000313" key="3">
    <source>
        <dbReference type="Proteomes" id="UP000241769"/>
    </source>
</evidence>
<accession>A0A2P6MXX8</accession>
<keyword evidence="3" id="KW-1185">Reference proteome</keyword>
<feature type="compositionally biased region" description="Pro residues" evidence="1">
    <location>
        <begin position="29"/>
        <end position="43"/>
    </location>
</feature>
<sequence length="108" mass="12136">MLYIPKQPPNTVMQRDPSNIPRHYLNPTPSRPAPSRPGEPTKPPNQIKFSLKTFATCLQDLEKQNSVFRSVDQQSCKQVDFVSNVSTGNNNSLLMLLPLTAPNDCKKK</sequence>
<comment type="caution">
    <text evidence="2">The sequence shown here is derived from an EMBL/GenBank/DDBJ whole genome shotgun (WGS) entry which is preliminary data.</text>
</comment>
<dbReference type="Proteomes" id="UP000241769">
    <property type="component" value="Unassembled WGS sequence"/>
</dbReference>
<evidence type="ECO:0000256" key="1">
    <source>
        <dbReference type="SAM" id="MobiDB-lite"/>
    </source>
</evidence>
<reference evidence="2 3" key="1">
    <citation type="journal article" date="2018" name="Genome Biol. Evol.">
        <title>Multiple Roots of Fruiting Body Formation in Amoebozoa.</title>
        <authorList>
            <person name="Hillmann F."/>
            <person name="Forbes G."/>
            <person name="Novohradska S."/>
            <person name="Ferling I."/>
            <person name="Riege K."/>
            <person name="Groth M."/>
            <person name="Westermann M."/>
            <person name="Marz M."/>
            <person name="Spaller T."/>
            <person name="Winckler T."/>
            <person name="Schaap P."/>
            <person name="Glockner G."/>
        </authorList>
    </citation>
    <scope>NUCLEOTIDE SEQUENCE [LARGE SCALE GENOMIC DNA]</scope>
    <source>
        <strain evidence="2 3">Jena</strain>
    </source>
</reference>
<organism evidence="2 3">
    <name type="scientific">Planoprotostelium fungivorum</name>
    <dbReference type="NCBI Taxonomy" id="1890364"/>
    <lineage>
        <taxon>Eukaryota</taxon>
        <taxon>Amoebozoa</taxon>
        <taxon>Evosea</taxon>
        <taxon>Variosea</taxon>
        <taxon>Cavosteliida</taxon>
        <taxon>Cavosteliaceae</taxon>
        <taxon>Planoprotostelium</taxon>
    </lineage>
</organism>
<evidence type="ECO:0000313" key="2">
    <source>
        <dbReference type="EMBL" id="PRP76572.1"/>
    </source>
</evidence>
<protein>
    <submittedName>
        <fullName evidence="2">Uncharacterized protein</fullName>
    </submittedName>
</protein>
<feature type="region of interest" description="Disordered" evidence="1">
    <location>
        <begin position="1"/>
        <end position="45"/>
    </location>
</feature>
<dbReference type="InParanoid" id="A0A2P6MXX8"/>
<dbReference type="EMBL" id="MDYQ01000315">
    <property type="protein sequence ID" value="PRP76572.1"/>
    <property type="molecule type" value="Genomic_DNA"/>
</dbReference>
<gene>
    <name evidence="2" type="ORF">PROFUN_14750</name>
</gene>
<name>A0A2P6MXX8_9EUKA</name>
<dbReference type="AlphaFoldDB" id="A0A2P6MXX8"/>
<proteinExistence type="predicted"/>